<keyword evidence="2" id="KW-1185">Reference proteome</keyword>
<gene>
    <name evidence="3" type="primary">LOC108844751</name>
</gene>
<keyword evidence="1" id="KW-0812">Transmembrane</keyword>
<evidence type="ECO:0000313" key="3">
    <source>
        <dbReference type="RefSeq" id="XP_018473548.2"/>
    </source>
</evidence>
<evidence type="ECO:0000313" key="2">
    <source>
        <dbReference type="Proteomes" id="UP000504610"/>
    </source>
</evidence>
<dbReference type="OrthoDB" id="1865221at2759"/>
<dbReference type="KEGG" id="rsz:108844751"/>
<dbReference type="PANTHER" id="PTHR46996:SF10">
    <property type="entry name" value="RIBOSOMAL PROTEIN L34E SUPERFAMILY PROTEIN"/>
    <property type="match status" value="1"/>
</dbReference>
<dbReference type="AlphaFoldDB" id="A0A6J0MNR0"/>
<feature type="transmembrane region" description="Helical" evidence="1">
    <location>
        <begin position="36"/>
        <end position="54"/>
    </location>
</feature>
<name>A0A6J0MNR0_RAPSA</name>
<protein>
    <submittedName>
        <fullName evidence="3">Uncharacterized protein At5g19025</fullName>
    </submittedName>
</protein>
<dbReference type="RefSeq" id="XP_018473548.2">
    <property type="nucleotide sequence ID" value="XM_018618046.2"/>
</dbReference>
<feature type="transmembrane region" description="Helical" evidence="1">
    <location>
        <begin position="92"/>
        <end position="115"/>
    </location>
</feature>
<sequence>MASSSDLHHHKPKTTTISSSSSVVCCEGSRSAAIDVLILIAVITSSAFLIFPYVRFIALKSLEIFSFLSCFLKQEIVLLLRSSSPDPIVYGLLAWSVACAALSGGVIVLILLCSIRRRRRCCGKPNCRGLGRANAVFDIQLEGEDCRVRRLKSGVVSKKGLFEVSRDRDRDRLEAELKKMAPTNGRAVLVFRGKCGCCVGRLVVPGPKKVKK</sequence>
<keyword evidence="1" id="KW-1133">Transmembrane helix</keyword>
<keyword evidence="1" id="KW-0472">Membrane</keyword>
<reference evidence="3" key="2">
    <citation type="submission" date="2025-08" db="UniProtKB">
        <authorList>
            <consortium name="RefSeq"/>
        </authorList>
    </citation>
    <scope>IDENTIFICATION</scope>
    <source>
        <tissue evidence="3">Leaf</tissue>
    </source>
</reference>
<dbReference type="GeneID" id="108844751"/>
<proteinExistence type="predicted"/>
<dbReference type="PANTHER" id="PTHR46996">
    <property type="entry name" value="OS05G0488500 PROTEIN"/>
    <property type="match status" value="1"/>
</dbReference>
<reference evidence="2" key="1">
    <citation type="journal article" date="2019" name="Database">
        <title>The radish genome database (RadishGD): an integrated information resource for radish genomics.</title>
        <authorList>
            <person name="Yu H.J."/>
            <person name="Baek S."/>
            <person name="Lee Y.J."/>
            <person name="Cho A."/>
            <person name="Mun J.H."/>
        </authorList>
    </citation>
    <scope>NUCLEOTIDE SEQUENCE [LARGE SCALE GENOMIC DNA]</scope>
    <source>
        <strain evidence="2">cv. WK10039</strain>
    </source>
</reference>
<accession>A0A6J0MNR0</accession>
<dbReference type="Proteomes" id="UP000504610">
    <property type="component" value="Chromosome 3"/>
</dbReference>
<evidence type="ECO:0000256" key="1">
    <source>
        <dbReference type="SAM" id="Phobius"/>
    </source>
</evidence>
<organism evidence="2 3">
    <name type="scientific">Raphanus sativus</name>
    <name type="common">Radish</name>
    <name type="synonym">Raphanus raphanistrum var. sativus</name>
    <dbReference type="NCBI Taxonomy" id="3726"/>
    <lineage>
        <taxon>Eukaryota</taxon>
        <taxon>Viridiplantae</taxon>
        <taxon>Streptophyta</taxon>
        <taxon>Embryophyta</taxon>
        <taxon>Tracheophyta</taxon>
        <taxon>Spermatophyta</taxon>
        <taxon>Magnoliopsida</taxon>
        <taxon>eudicotyledons</taxon>
        <taxon>Gunneridae</taxon>
        <taxon>Pentapetalae</taxon>
        <taxon>rosids</taxon>
        <taxon>malvids</taxon>
        <taxon>Brassicales</taxon>
        <taxon>Brassicaceae</taxon>
        <taxon>Brassiceae</taxon>
        <taxon>Raphanus</taxon>
    </lineage>
</organism>